<proteinExistence type="predicted"/>
<sequence length="382" mass="44530">MKKRSLIFVLLIAFLGLCQGCKSAKKSLKKGDFDDSVLRAVSKLKDNPNHASSLEILKKAYPAALDQHLEDIRYNRTTSDIFRWEKELDSYYKLNKLYNAIISCSSCRKAVEARNYENEEKAARSNAAAVRYKEGERFLTIGDRENARQAYLNFEKTEEIFPDYPGNRKKLEVSYELASFKVVIEHVLVTSKVYQLSNEYFQGRVNEFLQTNKTLNKFVRFYTSEEAEEIRLRPDQVITLQFDDFVVGQTVIDRNTETFVSKDSVKTGEQTIGKTKVPVYDKVKAKLTRNKKLVRSSGLLDMQIRDFKTKRMVSQEKFNGEYNWICEWAFFNGDERALTPEQLRLCKSQELPPPPPQQLFVEFSKPIYDRLTSRLRSFYANY</sequence>
<dbReference type="RefSeq" id="WP_215240015.1">
    <property type="nucleotide sequence ID" value="NZ_CAJRAF010000002.1"/>
</dbReference>
<reference evidence="1" key="1">
    <citation type="submission" date="2021-04" db="EMBL/GenBank/DDBJ databases">
        <authorList>
            <person name="Rodrigo-Torres L."/>
            <person name="Arahal R. D."/>
            <person name="Lucena T."/>
        </authorList>
    </citation>
    <scope>NUCLEOTIDE SEQUENCE</scope>
    <source>
        <strain evidence="1">CECT 9275</strain>
    </source>
</reference>
<organism evidence="1 2">
    <name type="scientific">Dyadobacter helix</name>
    <dbReference type="NCBI Taxonomy" id="2822344"/>
    <lineage>
        <taxon>Bacteria</taxon>
        <taxon>Pseudomonadati</taxon>
        <taxon>Bacteroidota</taxon>
        <taxon>Cytophagia</taxon>
        <taxon>Cytophagales</taxon>
        <taxon>Spirosomataceae</taxon>
        <taxon>Dyadobacter</taxon>
    </lineage>
</organism>
<accession>A0A916JE66</accession>
<dbReference type="AlphaFoldDB" id="A0A916JE66"/>
<comment type="caution">
    <text evidence="1">The sequence shown here is derived from an EMBL/GenBank/DDBJ whole genome shotgun (WGS) entry which is preliminary data.</text>
</comment>
<gene>
    <name evidence="1" type="ORF">DYBT9275_03527</name>
</gene>
<evidence type="ECO:0000313" key="2">
    <source>
        <dbReference type="Proteomes" id="UP000680038"/>
    </source>
</evidence>
<name>A0A916JE66_9BACT</name>
<dbReference type="Proteomes" id="UP000680038">
    <property type="component" value="Unassembled WGS sequence"/>
</dbReference>
<protein>
    <submittedName>
        <fullName evidence="1">Uncharacterized protein</fullName>
    </submittedName>
</protein>
<keyword evidence="2" id="KW-1185">Reference proteome</keyword>
<dbReference type="EMBL" id="CAJRAF010000002">
    <property type="protein sequence ID" value="CAG5005165.1"/>
    <property type="molecule type" value="Genomic_DNA"/>
</dbReference>
<evidence type="ECO:0000313" key="1">
    <source>
        <dbReference type="EMBL" id="CAG5005165.1"/>
    </source>
</evidence>